<reference evidence="1" key="1">
    <citation type="submission" date="2024-02" db="EMBL/GenBank/DDBJ databases">
        <authorList>
            <consortium name="ELIXIR-Norway"/>
            <consortium name="Elixir Norway"/>
        </authorList>
    </citation>
    <scope>NUCLEOTIDE SEQUENCE</scope>
</reference>
<keyword evidence="2" id="KW-1185">Reference proteome</keyword>
<proteinExistence type="predicted"/>
<dbReference type="EMBL" id="OZ019902">
    <property type="protein sequence ID" value="CAK9193708.1"/>
    <property type="molecule type" value="Genomic_DNA"/>
</dbReference>
<name>A0ABP0TD97_9BRYO</name>
<evidence type="ECO:0000313" key="1">
    <source>
        <dbReference type="EMBL" id="CAK9193708.1"/>
    </source>
</evidence>
<evidence type="ECO:0000313" key="2">
    <source>
        <dbReference type="Proteomes" id="UP001497512"/>
    </source>
</evidence>
<sequence length="154" mass="17635">LFTMYKNASVAAHDLLLVTIHIIYIWMEIADELVEEASTRINMLQHDEITSRLNKSRRKPSLKFLLNCGTPNLSPEGPNYGTKDSTKVDPDWQYSSRRIESSAKRLKDNNMKTLCLNTQQSQVVFQGREKCFAKPTEDQYGLGRRGDQNVQQGL</sequence>
<dbReference type="Proteomes" id="UP001497512">
    <property type="component" value="Chromosome 10"/>
</dbReference>
<feature type="non-terminal residue" evidence="1">
    <location>
        <position position="154"/>
    </location>
</feature>
<gene>
    <name evidence="1" type="ORF">CSSPTR1EN2_LOCUS2161</name>
</gene>
<protein>
    <submittedName>
        <fullName evidence="1">Uncharacterized protein</fullName>
    </submittedName>
</protein>
<accession>A0ABP0TD97</accession>
<organism evidence="1 2">
    <name type="scientific">Sphagnum troendelagicum</name>
    <dbReference type="NCBI Taxonomy" id="128251"/>
    <lineage>
        <taxon>Eukaryota</taxon>
        <taxon>Viridiplantae</taxon>
        <taxon>Streptophyta</taxon>
        <taxon>Embryophyta</taxon>
        <taxon>Bryophyta</taxon>
        <taxon>Sphagnophytina</taxon>
        <taxon>Sphagnopsida</taxon>
        <taxon>Sphagnales</taxon>
        <taxon>Sphagnaceae</taxon>
        <taxon>Sphagnum</taxon>
    </lineage>
</organism>